<feature type="region of interest" description="Disordered" evidence="1">
    <location>
        <begin position="446"/>
        <end position="465"/>
    </location>
</feature>
<protein>
    <submittedName>
        <fullName evidence="2">Histone-lysine N-methyltransferase SETD8-A</fullName>
    </submittedName>
</protein>
<sequence length="580" mass="66875">MSSWGMKMLQASLANQSKHVDDGAGTRNWSVYDIDPDDPFGLDVDKRDLGERKKYKKPKRPCPFCQDHFCDLTRHLKRQHSSEQKVKIAMALPKKQRVAQFDKLRKEGILIYNRKIQGSKSDLIRERRQGNEDLVICCGCQGFFSKRRIYQHKKKCSHKGLCGFKDVAVPQNVSSAGVVSEEFLEKVVSCFRKDEVGNICRSDHAVLLLGDRLWAKSVKKKKRVIMSDMRILGNLIHKMKDVRGSDFLGEDILKRSNFDALKECILKLTTSETGEMKAGLKVSLEFVLKKLVKIMKGQYIMKNMMQEAEEVDLFSSVLSMSWDFIFYTAQVFCESRRNVLRKPGDMPLEKDVQILRNVIISEMNVMVQEGDQVWDKHRFIRLRNLICTRLTLFNARRGGEPARMLLSDWTDAEENAWIDPQLVQNVSDPIEKSLLNQFKPVYQSGKVETESTEDSNEGTVLPTTDVPQEKTCSTISSKDNLEMATLKQNITTNTTKSTKTRRYVQWKEHEYELVKRHFRSYIEESSAGGFKGPLPGKSDLLSFLKQNPILGDHPDTKRIDILKTKIFNERKKYRSVFNYV</sequence>
<gene>
    <name evidence="2" type="ORF">ElyMa_001800100</name>
</gene>
<evidence type="ECO:0000313" key="2">
    <source>
        <dbReference type="EMBL" id="GFR59620.1"/>
    </source>
</evidence>
<accession>A0AAV4EFW1</accession>
<name>A0AAV4EFW1_9GAST</name>
<evidence type="ECO:0000256" key="1">
    <source>
        <dbReference type="SAM" id="MobiDB-lite"/>
    </source>
</evidence>
<organism evidence="2 3">
    <name type="scientific">Elysia marginata</name>
    <dbReference type="NCBI Taxonomy" id="1093978"/>
    <lineage>
        <taxon>Eukaryota</taxon>
        <taxon>Metazoa</taxon>
        <taxon>Spiralia</taxon>
        <taxon>Lophotrochozoa</taxon>
        <taxon>Mollusca</taxon>
        <taxon>Gastropoda</taxon>
        <taxon>Heterobranchia</taxon>
        <taxon>Euthyneura</taxon>
        <taxon>Panpulmonata</taxon>
        <taxon>Sacoglossa</taxon>
        <taxon>Placobranchoidea</taxon>
        <taxon>Plakobranchidae</taxon>
        <taxon>Elysia</taxon>
    </lineage>
</organism>
<dbReference type="AlphaFoldDB" id="A0AAV4EFW1"/>
<reference evidence="2 3" key="1">
    <citation type="journal article" date="2021" name="Elife">
        <title>Chloroplast acquisition without the gene transfer in kleptoplastic sea slugs, Plakobranchus ocellatus.</title>
        <authorList>
            <person name="Maeda T."/>
            <person name="Takahashi S."/>
            <person name="Yoshida T."/>
            <person name="Shimamura S."/>
            <person name="Takaki Y."/>
            <person name="Nagai Y."/>
            <person name="Toyoda A."/>
            <person name="Suzuki Y."/>
            <person name="Arimoto A."/>
            <person name="Ishii H."/>
            <person name="Satoh N."/>
            <person name="Nishiyama T."/>
            <person name="Hasebe M."/>
            <person name="Maruyama T."/>
            <person name="Minagawa J."/>
            <person name="Obokata J."/>
            <person name="Shigenobu S."/>
        </authorList>
    </citation>
    <scope>NUCLEOTIDE SEQUENCE [LARGE SCALE GENOMIC DNA]</scope>
</reference>
<evidence type="ECO:0000313" key="3">
    <source>
        <dbReference type="Proteomes" id="UP000762676"/>
    </source>
</evidence>
<dbReference type="Proteomes" id="UP000762676">
    <property type="component" value="Unassembled WGS sequence"/>
</dbReference>
<dbReference type="PANTHER" id="PTHR33480">
    <property type="entry name" value="SET DOMAIN-CONTAINING PROTEIN-RELATED"/>
    <property type="match status" value="1"/>
</dbReference>
<keyword evidence="3" id="KW-1185">Reference proteome</keyword>
<comment type="caution">
    <text evidence="2">The sequence shown here is derived from an EMBL/GenBank/DDBJ whole genome shotgun (WGS) entry which is preliminary data.</text>
</comment>
<dbReference type="PANTHER" id="PTHR33480:SF1">
    <property type="entry name" value="TYR RECOMBINASE DOMAIN-CONTAINING PROTEIN"/>
    <property type="match status" value="1"/>
</dbReference>
<dbReference type="EMBL" id="BMAT01003644">
    <property type="protein sequence ID" value="GFR59620.1"/>
    <property type="molecule type" value="Genomic_DNA"/>
</dbReference>
<proteinExistence type="predicted"/>